<keyword evidence="1" id="KW-0508">mRNA splicing</keyword>
<dbReference type="SMART" id="SM00360">
    <property type="entry name" value="RRM"/>
    <property type="match status" value="2"/>
</dbReference>
<dbReference type="InterPro" id="IPR000504">
    <property type="entry name" value="RRM_dom"/>
</dbReference>
<dbReference type="InterPro" id="IPR012677">
    <property type="entry name" value="Nucleotide-bd_a/b_plait_sf"/>
</dbReference>
<accession>A0A8S1IYB1</accession>
<evidence type="ECO:0000313" key="6">
    <source>
        <dbReference type="Proteomes" id="UP000708148"/>
    </source>
</evidence>
<feature type="domain" description="RRM" evidence="4">
    <location>
        <begin position="1"/>
        <end position="73"/>
    </location>
</feature>
<dbReference type="EMBL" id="CAJHUC010001099">
    <property type="protein sequence ID" value="CAD7699714.1"/>
    <property type="molecule type" value="Genomic_DNA"/>
</dbReference>
<dbReference type="PANTHER" id="PTHR23147">
    <property type="entry name" value="SERINE/ARGININE RICH SPLICING FACTOR"/>
    <property type="match status" value="1"/>
</dbReference>
<organism evidence="5 6">
    <name type="scientific">Ostreobium quekettii</name>
    <dbReference type="NCBI Taxonomy" id="121088"/>
    <lineage>
        <taxon>Eukaryota</taxon>
        <taxon>Viridiplantae</taxon>
        <taxon>Chlorophyta</taxon>
        <taxon>core chlorophytes</taxon>
        <taxon>Ulvophyceae</taxon>
        <taxon>TCBD clade</taxon>
        <taxon>Bryopsidales</taxon>
        <taxon>Ostreobineae</taxon>
        <taxon>Ostreobiaceae</taxon>
        <taxon>Ostreobium</taxon>
    </lineage>
</organism>
<keyword evidence="6" id="KW-1185">Reference proteome</keyword>
<keyword evidence="2" id="KW-0694">RNA-binding</keyword>
<gene>
    <name evidence="5" type="ORF">OSTQU699_LOCUS5073</name>
</gene>
<reference evidence="5" key="1">
    <citation type="submission" date="2020-12" db="EMBL/GenBank/DDBJ databases">
        <authorList>
            <person name="Iha C."/>
        </authorList>
    </citation>
    <scope>NUCLEOTIDE SEQUENCE</scope>
</reference>
<dbReference type="OrthoDB" id="5970at2759"/>
<feature type="domain" description="RRM" evidence="4">
    <location>
        <begin position="92"/>
        <end position="163"/>
    </location>
</feature>
<evidence type="ECO:0000259" key="4">
    <source>
        <dbReference type="PROSITE" id="PS50102"/>
    </source>
</evidence>
<keyword evidence="1" id="KW-0507">mRNA processing</keyword>
<protein>
    <recommendedName>
        <fullName evidence="4">RRM domain-containing protein</fullName>
    </recommendedName>
</protein>
<evidence type="ECO:0000313" key="5">
    <source>
        <dbReference type="EMBL" id="CAD7699714.1"/>
    </source>
</evidence>
<feature type="region of interest" description="Disordered" evidence="3">
    <location>
        <begin position="165"/>
        <end position="213"/>
    </location>
</feature>
<dbReference type="SUPFAM" id="SSF54928">
    <property type="entry name" value="RNA-binding domain, RBD"/>
    <property type="match status" value="2"/>
</dbReference>
<evidence type="ECO:0000256" key="1">
    <source>
        <dbReference type="ARBA" id="ARBA00023187"/>
    </source>
</evidence>
<proteinExistence type="predicted"/>
<comment type="caution">
    <text evidence="5">The sequence shown here is derived from an EMBL/GenBank/DDBJ whole genome shotgun (WGS) entry which is preliminary data.</text>
</comment>
<evidence type="ECO:0000256" key="3">
    <source>
        <dbReference type="SAM" id="MobiDB-lite"/>
    </source>
</evidence>
<dbReference type="Gene3D" id="3.30.70.330">
    <property type="match status" value="2"/>
</dbReference>
<sequence length="213" mass="25521">MPVFCGNFEYDAQARDIEKLFDKYGPIERIDMKTGFAFVYMEDKRDADDAIRALDRKEFGYKRRRLRVEWAKADGSIKAREDVRRKNAHPSDTLFVVNFDVHQTREQDIEYHFEPYGRLLRVQIKRNYAFVQFETVEQAAEALKRTHGTEMMGRPLTVEFVANEDPYMMRRSPPRKGRDRSYSPAYKRGRSRSRSPRRSPRRRYRSRSRSFSR</sequence>
<dbReference type="Pfam" id="PF00076">
    <property type="entry name" value="RRM_1"/>
    <property type="match status" value="2"/>
</dbReference>
<dbReference type="Proteomes" id="UP000708148">
    <property type="component" value="Unassembled WGS sequence"/>
</dbReference>
<dbReference type="GO" id="GO:0003723">
    <property type="term" value="F:RNA binding"/>
    <property type="evidence" value="ECO:0007669"/>
    <property type="project" value="UniProtKB-UniRule"/>
</dbReference>
<dbReference type="InterPro" id="IPR050907">
    <property type="entry name" value="SRSF"/>
</dbReference>
<dbReference type="PROSITE" id="PS50102">
    <property type="entry name" value="RRM"/>
    <property type="match status" value="2"/>
</dbReference>
<name>A0A8S1IYB1_9CHLO</name>
<dbReference type="AlphaFoldDB" id="A0A8S1IYB1"/>
<dbReference type="InterPro" id="IPR035979">
    <property type="entry name" value="RBD_domain_sf"/>
</dbReference>
<dbReference type="GO" id="GO:0008380">
    <property type="term" value="P:RNA splicing"/>
    <property type="evidence" value="ECO:0007669"/>
    <property type="project" value="UniProtKB-KW"/>
</dbReference>
<evidence type="ECO:0000256" key="2">
    <source>
        <dbReference type="PROSITE-ProRule" id="PRU00176"/>
    </source>
</evidence>
<feature type="compositionally biased region" description="Basic residues" evidence="3">
    <location>
        <begin position="187"/>
        <end position="213"/>
    </location>
</feature>